<protein>
    <submittedName>
        <fullName evidence="2">Uncharacterized protein</fullName>
    </submittedName>
</protein>
<evidence type="ECO:0000313" key="2">
    <source>
        <dbReference type="EMBL" id="GAA2259252.1"/>
    </source>
</evidence>
<dbReference type="RefSeq" id="WP_344638674.1">
    <property type="nucleotide sequence ID" value="NZ_BAAATR010000024.1"/>
</dbReference>
<gene>
    <name evidence="2" type="ORF">GCM10010430_49140</name>
</gene>
<comment type="caution">
    <text evidence="2">The sequence shown here is derived from an EMBL/GenBank/DDBJ whole genome shotgun (WGS) entry which is preliminary data.</text>
</comment>
<accession>A0ABN3EI28</accession>
<proteinExistence type="predicted"/>
<feature type="region of interest" description="Disordered" evidence="1">
    <location>
        <begin position="1"/>
        <end position="77"/>
    </location>
</feature>
<keyword evidence="3" id="KW-1185">Reference proteome</keyword>
<evidence type="ECO:0000256" key="1">
    <source>
        <dbReference type="SAM" id="MobiDB-lite"/>
    </source>
</evidence>
<name>A0ABN3EI28_9ACTN</name>
<evidence type="ECO:0000313" key="3">
    <source>
        <dbReference type="Proteomes" id="UP001500305"/>
    </source>
</evidence>
<dbReference type="Proteomes" id="UP001500305">
    <property type="component" value="Unassembled WGS sequence"/>
</dbReference>
<organism evidence="2 3">
    <name type="scientific">Kitasatospora cystarginea</name>
    <dbReference type="NCBI Taxonomy" id="58350"/>
    <lineage>
        <taxon>Bacteria</taxon>
        <taxon>Bacillati</taxon>
        <taxon>Actinomycetota</taxon>
        <taxon>Actinomycetes</taxon>
        <taxon>Kitasatosporales</taxon>
        <taxon>Streptomycetaceae</taxon>
        <taxon>Kitasatospora</taxon>
    </lineage>
</organism>
<sequence length="77" mass="7866">MADNTTTSAVPAGTSPVPEQPASAEHTLPAADAQPILDVLNGLAEPEPNTQAVPAPDTQQPKKDGGFEPLGTIINRP</sequence>
<reference evidence="2 3" key="1">
    <citation type="journal article" date="2019" name="Int. J. Syst. Evol. Microbiol.">
        <title>The Global Catalogue of Microorganisms (GCM) 10K type strain sequencing project: providing services to taxonomists for standard genome sequencing and annotation.</title>
        <authorList>
            <consortium name="The Broad Institute Genomics Platform"/>
            <consortium name="The Broad Institute Genome Sequencing Center for Infectious Disease"/>
            <person name="Wu L."/>
            <person name="Ma J."/>
        </authorList>
    </citation>
    <scope>NUCLEOTIDE SEQUENCE [LARGE SCALE GENOMIC DNA]</scope>
    <source>
        <strain evidence="2 3">JCM 7356</strain>
    </source>
</reference>
<dbReference type="EMBL" id="BAAATR010000024">
    <property type="protein sequence ID" value="GAA2259252.1"/>
    <property type="molecule type" value="Genomic_DNA"/>
</dbReference>